<dbReference type="AlphaFoldDB" id="A0A5C6GBW9"/>
<sequence length="164" mass="18895">MSAMKDTANALYKQFWNLIDKHGIISDKFLTLNQRQENPQNGRLLTMKLVMRGMPIQPCNPNMVSAHYATLEADKLLTGSANRCLLWEGFVKRSLGVKAKYDGGRDRVEDFTVPQRMPQVYIITRADMRGITTRIVFRNQNLMFVKVDDISHSIERRPRVGPRN</sequence>
<dbReference type="GO" id="GO:0008270">
    <property type="term" value="F:zinc ion binding"/>
    <property type="evidence" value="ECO:0007669"/>
    <property type="project" value="InterPro"/>
</dbReference>
<name>A0A5C6GBW9_METRR</name>
<dbReference type="PANTHER" id="PTHR33478:SF1">
    <property type="entry name" value="EXTRACELLULAR METALLOPROTEINASE MEP"/>
    <property type="match status" value="1"/>
</dbReference>
<accession>A0A5C6GBW9</accession>
<evidence type="ECO:0000256" key="10">
    <source>
        <dbReference type="ARBA" id="ARBA00023145"/>
    </source>
</evidence>
<keyword evidence="9 11" id="KW-0482">Metalloprotease</keyword>
<evidence type="ECO:0000256" key="11">
    <source>
        <dbReference type="RuleBase" id="RU364017"/>
    </source>
</evidence>
<dbReference type="GO" id="GO:0005576">
    <property type="term" value="C:extracellular region"/>
    <property type="evidence" value="ECO:0007669"/>
    <property type="project" value="UniProtKB-SubCell"/>
</dbReference>
<dbReference type="EC" id="3.4.24.-" evidence="11"/>
<proteinExistence type="inferred from homology"/>
<organism evidence="12 13">
    <name type="scientific">Metarhizium rileyi (strain RCEF 4871)</name>
    <name type="common">Nomuraea rileyi</name>
    <dbReference type="NCBI Taxonomy" id="1649241"/>
    <lineage>
        <taxon>Eukaryota</taxon>
        <taxon>Fungi</taxon>
        <taxon>Dikarya</taxon>
        <taxon>Ascomycota</taxon>
        <taxon>Pezizomycotina</taxon>
        <taxon>Sordariomycetes</taxon>
        <taxon>Hypocreomycetidae</taxon>
        <taxon>Hypocreales</taxon>
        <taxon>Clavicipitaceae</taxon>
        <taxon>Metarhizium</taxon>
    </lineage>
</organism>
<dbReference type="SUPFAM" id="SSF55486">
    <property type="entry name" value="Metalloproteases ('zincins'), catalytic domain"/>
    <property type="match status" value="1"/>
</dbReference>
<keyword evidence="8 11" id="KW-0862">Zinc</keyword>
<keyword evidence="6 11" id="KW-0479">Metal-binding</keyword>
<gene>
    <name evidence="12" type="primary">MEP5</name>
    <name evidence="12" type="ORF">ED733_005730</name>
</gene>
<evidence type="ECO:0000256" key="3">
    <source>
        <dbReference type="ARBA" id="ARBA00006006"/>
    </source>
</evidence>
<dbReference type="GO" id="GO:0004222">
    <property type="term" value="F:metalloendopeptidase activity"/>
    <property type="evidence" value="ECO:0007669"/>
    <property type="project" value="InterPro"/>
</dbReference>
<evidence type="ECO:0000313" key="13">
    <source>
        <dbReference type="Proteomes" id="UP000317257"/>
    </source>
</evidence>
<evidence type="ECO:0000256" key="6">
    <source>
        <dbReference type="ARBA" id="ARBA00022723"/>
    </source>
</evidence>
<reference evidence="13" key="1">
    <citation type="submission" date="2018-12" db="EMBL/GenBank/DDBJ databases">
        <title>The complete genome of Metarhizium rileyi, a key fungal pathogen of Lepidoptera.</title>
        <authorList>
            <person name="Binneck E."/>
            <person name="Lastra C.C.L."/>
            <person name="Sosa-Gomez D.R."/>
        </authorList>
    </citation>
    <scope>NUCLEOTIDE SEQUENCE [LARGE SCALE GENOMIC DNA]</scope>
    <source>
        <strain evidence="13">Cep018-CH2</strain>
    </source>
</reference>
<evidence type="ECO:0000256" key="8">
    <source>
        <dbReference type="ARBA" id="ARBA00022833"/>
    </source>
</evidence>
<dbReference type="PANTHER" id="PTHR33478">
    <property type="entry name" value="EXTRACELLULAR METALLOPROTEINASE MEP"/>
    <property type="match status" value="1"/>
</dbReference>
<evidence type="ECO:0000256" key="4">
    <source>
        <dbReference type="ARBA" id="ARBA00022525"/>
    </source>
</evidence>
<evidence type="ECO:0000313" key="12">
    <source>
        <dbReference type="EMBL" id="TWU74980.1"/>
    </source>
</evidence>
<keyword evidence="5 11" id="KW-0645">Protease</keyword>
<keyword evidence="4 11" id="KW-0964">Secreted</keyword>
<evidence type="ECO:0000256" key="5">
    <source>
        <dbReference type="ARBA" id="ARBA00022670"/>
    </source>
</evidence>
<evidence type="ECO:0000256" key="2">
    <source>
        <dbReference type="ARBA" id="ARBA00004613"/>
    </source>
</evidence>
<keyword evidence="7 11" id="KW-0378">Hydrolase</keyword>
<dbReference type="Pfam" id="PF02128">
    <property type="entry name" value="Peptidase_M36"/>
    <property type="match status" value="1"/>
</dbReference>
<comment type="cofactor">
    <cofactor evidence="1 11">
        <name>Zn(2+)</name>
        <dbReference type="ChEBI" id="CHEBI:29105"/>
    </cofactor>
</comment>
<keyword evidence="10 11" id="KW-0865">Zymogen</keyword>
<evidence type="ECO:0000256" key="9">
    <source>
        <dbReference type="ARBA" id="ARBA00023049"/>
    </source>
</evidence>
<protein>
    <recommendedName>
        <fullName evidence="11">Extracellular metalloproteinase</fullName>
        <ecNumber evidence="11">3.4.24.-</ecNumber>
    </recommendedName>
    <alternativeName>
        <fullName evidence="11">Fungalysin</fullName>
    </alternativeName>
</protein>
<dbReference type="GO" id="GO:0006508">
    <property type="term" value="P:proteolysis"/>
    <property type="evidence" value="ECO:0007669"/>
    <property type="project" value="UniProtKB-KW"/>
</dbReference>
<dbReference type="EMBL" id="SBHS01000009">
    <property type="protein sequence ID" value="TWU74980.1"/>
    <property type="molecule type" value="Genomic_DNA"/>
</dbReference>
<dbReference type="InterPro" id="IPR050371">
    <property type="entry name" value="Fungal_virulence_M36"/>
</dbReference>
<comment type="subcellular location">
    <subcellularLocation>
        <location evidence="2 11">Secreted</location>
    </subcellularLocation>
</comment>
<dbReference type="Gene3D" id="1.10.390.10">
    <property type="entry name" value="Neutral Protease Domain 2"/>
    <property type="match status" value="1"/>
</dbReference>
<dbReference type="Proteomes" id="UP000317257">
    <property type="component" value="Unassembled WGS sequence"/>
</dbReference>
<comment type="similarity">
    <text evidence="3 11">Belongs to the peptidase M36 family.</text>
</comment>
<dbReference type="InterPro" id="IPR001842">
    <property type="entry name" value="Peptidase_M36"/>
</dbReference>
<evidence type="ECO:0000256" key="7">
    <source>
        <dbReference type="ARBA" id="ARBA00022801"/>
    </source>
</evidence>
<comment type="caution">
    <text evidence="12">The sequence shown here is derived from an EMBL/GenBank/DDBJ whole genome shotgun (WGS) entry which is preliminary data.</text>
</comment>
<evidence type="ECO:0000256" key="1">
    <source>
        <dbReference type="ARBA" id="ARBA00001947"/>
    </source>
</evidence>
<dbReference type="InterPro" id="IPR027268">
    <property type="entry name" value="Peptidase_M4/M1_CTD_sf"/>
</dbReference>